<protein>
    <submittedName>
        <fullName evidence="1">Uncharacterized protein</fullName>
    </submittedName>
</protein>
<accession>A0A0E9PJ68</accession>
<organism evidence="1">
    <name type="scientific">Anguilla anguilla</name>
    <name type="common">European freshwater eel</name>
    <name type="synonym">Muraena anguilla</name>
    <dbReference type="NCBI Taxonomy" id="7936"/>
    <lineage>
        <taxon>Eukaryota</taxon>
        <taxon>Metazoa</taxon>
        <taxon>Chordata</taxon>
        <taxon>Craniata</taxon>
        <taxon>Vertebrata</taxon>
        <taxon>Euteleostomi</taxon>
        <taxon>Actinopterygii</taxon>
        <taxon>Neopterygii</taxon>
        <taxon>Teleostei</taxon>
        <taxon>Anguilliformes</taxon>
        <taxon>Anguillidae</taxon>
        <taxon>Anguilla</taxon>
    </lineage>
</organism>
<sequence>MNKYQYCGQLAQSTEYSKITASIFK</sequence>
<dbReference type="EMBL" id="GBXM01104265">
    <property type="protein sequence ID" value="JAH04312.1"/>
    <property type="molecule type" value="Transcribed_RNA"/>
</dbReference>
<dbReference type="AlphaFoldDB" id="A0A0E9PJ68"/>
<proteinExistence type="predicted"/>
<reference evidence="1" key="2">
    <citation type="journal article" date="2015" name="Fish Shellfish Immunol.">
        <title>Early steps in the European eel (Anguilla anguilla)-Vibrio vulnificus interaction in the gills: Role of the RtxA13 toxin.</title>
        <authorList>
            <person name="Callol A."/>
            <person name="Pajuelo D."/>
            <person name="Ebbesson L."/>
            <person name="Teles M."/>
            <person name="MacKenzie S."/>
            <person name="Amaro C."/>
        </authorList>
    </citation>
    <scope>NUCLEOTIDE SEQUENCE</scope>
</reference>
<reference evidence="1" key="1">
    <citation type="submission" date="2014-11" db="EMBL/GenBank/DDBJ databases">
        <authorList>
            <person name="Amaro Gonzalez C."/>
        </authorList>
    </citation>
    <scope>NUCLEOTIDE SEQUENCE</scope>
</reference>
<name>A0A0E9PJ68_ANGAN</name>
<evidence type="ECO:0000313" key="1">
    <source>
        <dbReference type="EMBL" id="JAH04312.1"/>
    </source>
</evidence>